<dbReference type="Proteomes" id="UP001645859">
    <property type="component" value="Unassembled WGS sequence"/>
</dbReference>
<dbReference type="RefSeq" id="WP_202344367.1">
    <property type="nucleotide sequence ID" value="NZ_BAAAPI010000013.1"/>
</dbReference>
<sequence>MTDSTADTAPAVDPDALPPCPACASEYAYESGALLVCPMCGHEWVAGGAADAEHEAEDDQIRDAVGNTLTDGDTVTLVKTVKVSGAGGGSIKVGTKVTGIRLVPGAADGHDIDARVPGFGKMKLKSSVVKRAG</sequence>
<reference evidence="4 5" key="1">
    <citation type="submission" date="2018-09" db="EMBL/GenBank/DDBJ databases">
        <title>Comparative genomics of Leucobacter spp.</title>
        <authorList>
            <person name="Reis A.C."/>
            <person name="Kolvenbach B.A."/>
            <person name="Corvini P.F.X."/>
            <person name="Nunes O.C."/>
        </authorList>
    </citation>
    <scope>NUCLEOTIDE SEQUENCE [LARGE SCALE GENOMIC DNA]</scope>
    <source>
        <strain evidence="4 5">TAN 31504</strain>
    </source>
</reference>
<dbReference type="Pfam" id="PF03831">
    <property type="entry name" value="YjdM"/>
    <property type="match status" value="1"/>
</dbReference>
<proteinExistence type="inferred from homology"/>
<gene>
    <name evidence="4" type="ORF">D3230_07320</name>
</gene>
<dbReference type="InterPro" id="IPR013987">
    <property type="entry name" value="YjdM_N"/>
</dbReference>
<dbReference type="PANTHER" id="PTHR30305">
    <property type="entry name" value="PROTEIN YJDM-RELATED"/>
    <property type="match status" value="1"/>
</dbReference>
<dbReference type="Pfam" id="PF08274">
    <property type="entry name" value="Zn_Ribbon_YjdM"/>
    <property type="match status" value="1"/>
</dbReference>
<dbReference type="InterPro" id="IPR004624">
    <property type="entry name" value="YjdM"/>
</dbReference>
<evidence type="ECO:0000259" key="2">
    <source>
        <dbReference type="Pfam" id="PF03831"/>
    </source>
</evidence>
<dbReference type="Gene3D" id="2.30.30.40">
    <property type="entry name" value="SH3 Domains"/>
    <property type="match status" value="1"/>
</dbReference>
<dbReference type="SUPFAM" id="SSF57783">
    <property type="entry name" value="Zinc beta-ribbon"/>
    <property type="match status" value="1"/>
</dbReference>
<protein>
    <submittedName>
        <fullName evidence="4">Alkylphosphonate utilization protein</fullName>
    </submittedName>
</protein>
<evidence type="ECO:0000313" key="4">
    <source>
        <dbReference type="EMBL" id="MBL3679107.1"/>
    </source>
</evidence>
<evidence type="ECO:0000256" key="1">
    <source>
        <dbReference type="ARBA" id="ARBA00009248"/>
    </source>
</evidence>
<dbReference type="EMBL" id="QYAC01000003">
    <property type="protein sequence ID" value="MBL3679107.1"/>
    <property type="molecule type" value="Genomic_DNA"/>
</dbReference>
<evidence type="ECO:0000259" key="3">
    <source>
        <dbReference type="Pfam" id="PF08274"/>
    </source>
</evidence>
<evidence type="ECO:0000313" key="5">
    <source>
        <dbReference type="Proteomes" id="UP001645859"/>
    </source>
</evidence>
<keyword evidence="5" id="KW-1185">Reference proteome</keyword>
<dbReference type="Gene3D" id="2.20.25.10">
    <property type="match status" value="1"/>
</dbReference>
<comment type="caution">
    <text evidence="4">The sequence shown here is derived from an EMBL/GenBank/DDBJ whole genome shotgun (WGS) entry which is preliminary data.</text>
</comment>
<comment type="similarity">
    <text evidence="1">Belongs to the YjdM family.</text>
</comment>
<feature type="domain" description="Protein YjdM C-terminal" evidence="2">
    <location>
        <begin position="61"/>
        <end position="132"/>
    </location>
</feature>
<dbReference type="PANTHER" id="PTHR30305:SF3">
    <property type="entry name" value="PROTEIN YJDM"/>
    <property type="match status" value="1"/>
</dbReference>
<feature type="domain" description="Protein YjdM N-terminal" evidence="3">
    <location>
        <begin position="17"/>
        <end position="44"/>
    </location>
</feature>
<name>A0ABS1SEY2_9MICO</name>
<dbReference type="NCBIfam" id="TIGR00686">
    <property type="entry name" value="phnA"/>
    <property type="match status" value="1"/>
</dbReference>
<accession>A0ABS1SEY2</accession>
<dbReference type="InterPro" id="IPR013988">
    <property type="entry name" value="YjdM_C"/>
</dbReference>
<dbReference type="SUPFAM" id="SSF82057">
    <property type="entry name" value="Prokaryotic SH3-related domain"/>
    <property type="match status" value="1"/>
</dbReference>
<organism evidence="4 5">
    <name type="scientific">Leucobacter chromiireducens subsp. solipictus</name>
    <dbReference type="NCBI Taxonomy" id="398235"/>
    <lineage>
        <taxon>Bacteria</taxon>
        <taxon>Bacillati</taxon>
        <taxon>Actinomycetota</taxon>
        <taxon>Actinomycetes</taxon>
        <taxon>Micrococcales</taxon>
        <taxon>Microbacteriaceae</taxon>
        <taxon>Leucobacter</taxon>
    </lineage>
</organism>